<dbReference type="EMBL" id="FNFM01000005">
    <property type="protein sequence ID" value="SDK21616.1"/>
    <property type="molecule type" value="Genomic_DNA"/>
</dbReference>
<proteinExistence type="predicted"/>
<name>A0A1G9A2P9_ACTMZ</name>
<gene>
    <name evidence="1" type="ORF">SAMN04487820_105280</name>
</gene>
<organism evidence="1 2">
    <name type="scientific">Actinopolyspora mzabensis</name>
    <dbReference type="NCBI Taxonomy" id="995066"/>
    <lineage>
        <taxon>Bacteria</taxon>
        <taxon>Bacillati</taxon>
        <taxon>Actinomycetota</taxon>
        <taxon>Actinomycetes</taxon>
        <taxon>Actinopolysporales</taxon>
        <taxon>Actinopolysporaceae</taxon>
        <taxon>Actinopolyspora</taxon>
    </lineage>
</organism>
<dbReference type="AlphaFoldDB" id="A0A1G9A2P9"/>
<dbReference type="Proteomes" id="UP000199213">
    <property type="component" value="Unassembled WGS sequence"/>
</dbReference>
<dbReference type="RefSeq" id="WP_218120061.1">
    <property type="nucleotide sequence ID" value="NZ_FNFM01000005.1"/>
</dbReference>
<sequence>MPDTQYLIEEGGDRSWLLFALDWRVSDRGVRWARGVLNEHPELPTILTTHELIRAAEEGLAHLAEHGQRLWDGLIRGDDQIFGDRWPLLAVRPRHADQ</sequence>
<protein>
    <submittedName>
        <fullName evidence="1">Uncharacterized protein</fullName>
    </submittedName>
</protein>
<reference evidence="2" key="1">
    <citation type="submission" date="2016-10" db="EMBL/GenBank/DDBJ databases">
        <authorList>
            <person name="Varghese N."/>
            <person name="Submissions S."/>
        </authorList>
    </citation>
    <scope>NUCLEOTIDE SEQUENCE [LARGE SCALE GENOMIC DNA]</scope>
    <source>
        <strain evidence="2">DSM 45460</strain>
    </source>
</reference>
<evidence type="ECO:0000313" key="2">
    <source>
        <dbReference type="Proteomes" id="UP000199213"/>
    </source>
</evidence>
<accession>A0A1G9A2P9</accession>
<evidence type="ECO:0000313" key="1">
    <source>
        <dbReference type="EMBL" id="SDK21616.1"/>
    </source>
</evidence>
<keyword evidence="2" id="KW-1185">Reference proteome</keyword>